<dbReference type="Gene3D" id="3.30.40.10">
    <property type="entry name" value="Zinc/RING finger domain, C3HC4 (zinc finger)"/>
    <property type="match status" value="1"/>
</dbReference>
<evidence type="ECO:0000313" key="12">
    <source>
        <dbReference type="EMBL" id="KAK2078081.1"/>
    </source>
</evidence>
<dbReference type="InterPro" id="IPR019474">
    <property type="entry name" value="Ub_conjug_fac_E4_core"/>
</dbReference>
<accession>A0AAD9IGN8</accession>
<keyword evidence="7" id="KW-0963">Cytoplasm</keyword>
<evidence type="ECO:0000256" key="7">
    <source>
        <dbReference type="ARBA" id="ARBA00022490"/>
    </source>
</evidence>
<dbReference type="InterPro" id="IPR003613">
    <property type="entry name" value="Ubox_domain"/>
</dbReference>
<dbReference type="Pfam" id="PF10408">
    <property type="entry name" value="Ufd2P_core"/>
    <property type="match status" value="1"/>
</dbReference>
<dbReference type="EMBL" id="JASFZW010000005">
    <property type="protein sequence ID" value="KAK2078081.1"/>
    <property type="molecule type" value="Genomic_DNA"/>
</dbReference>
<organism evidence="12 13">
    <name type="scientific">Prototheca wickerhamii</name>
    <dbReference type="NCBI Taxonomy" id="3111"/>
    <lineage>
        <taxon>Eukaryota</taxon>
        <taxon>Viridiplantae</taxon>
        <taxon>Chlorophyta</taxon>
        <taxon>core chlorophytes</taxon>
        <taxon>Trebouxiophyceae</taxon>
        <taxon>Chlorellales</taxon>
        <taxon>Chlorellaceae</taxon>
        <taxon>Prototheca</taxon>
    </lineage>
</organism>
<evidence type="ECO:0000256" key="1">
    <source>
        <dbReference type="ARBA" id="ARBA00000900"/>
    </source>
</evidence>
<evidence type="ECO:0000256" key="10">
    <source>
        <dbReference type="ARBA" id="ARBA00023242"/>
    </source>
</evidence>
<dbReference type="GO" id="GO:0005737">
    <property type="term" value="C:cytoplasm"/>
    <property type="evidence" value="ECO:0007669"/>
    <property type="project" value="UniProtKB-SubCell"/>
</dbReference>
<evidence type="ECO:0000256" key="3">
    <source>
        <dbReference type="ARBA" id="ARBA00004496"/>
    </source>
</evidence>
<dbReference type="Pfam" id="PF04564">
    <property type="entry name" value="U-box"/>
    <property type="match status" value="1"/>
</dbReference>
<keyword evidence="9" id="KW-0833">Ubl conjugation pathway</keyword>
<keyword evidence="13" id="KW-1185">Reference proteome</keyword>
<evidence type="ECO:0000256" key="8">
    <source>
        <dbReference type="ARBA" id="ARBA00022679"/>
    </source>
</evidence>
<protein>
    <recommendedName>
        <fullName evidence="6">RING-type E3 ubiquitin transferase</fullName>
        <ecNumber evidence="6">2.3.2.27</ecNumber>
    </recommendedName>
</protein>
<dbReference type="GO" id="GO:0000151">
    <property type="term" value="C:ubiquitin ligase complex"/>
    <property type="evidence" value="ECO:0007669"/>
    <property type="project" value="InterPro"/>
</dbReference>
<evidence type="ECO:0000256" key="4">
    <source>
        <dbReference type="ARBA" id="ARBA00004906"/>
    </source>
</evidence>
<evidence type="ECO:0000313" key="13">
    <source>
        <dbReference type="Proteomes" id="UP001255856"/>
    </source>
</evidence>
<evidence type="ECO:0000256" key="2">
    <source>
        <dbReference type="ARBA" id="ARBA00004123"/>
    </source>
</evidence>
<keyword evidence="8" id="KW-0808">Transferase</keyword>
<dbReference type="GO" id="GO:0036503">
    <property type="term" value="P:ERAD pathway"/>
    <property type="evidence" value="ECO:0007669"/>
    <property type="project" value="InterPro"/>
</dbReference>
<dbReference type="FunFam" id="3.30.40.10:FF:000055">
    <property type="entry name" value="Ubiquitin conjugation factor e4 a"/>
    <property type="match status" value="1"/>
</dbReference>
<dbReference type="PANTHER" id="PTHR13931:SF2">
    <property type="entry name" value="UBIQUITIN CONJUGATION FACTOR E4 B"/>
    <property type="match status" value="1"/>
</dbReference>
<dbReference type="InterPro" id="IPR045132">
    <property type="entry name" value="UBE4"/>
</dbReference>
<comment type="pathway">
    <text evidence="4">Protein modification; protein ubiquitination.</text>
</comment>
<dbReference type="PANTHER" id="PTHR13931">
    <property type="entry name" value="UBIQUITINATION FACTOR E4"/>
    <property type="match status" value="1"/>
</dbReference>
<dbReference type="SUPFAM" id="SSF57850">
    <property type="entry name" value="RING/U-box"/>
    <property type="match status" value="1"/>
</dbReference>
<dbReference type="AlphaFoldDB" id="A0AAD9IGN8"/>
<dbReference type="GO" id="GO:0006511">
    <property type="term" value="P:ubiquitin-dependent protein catabolic process"/>
    <property type="evidence" value="ECO:0007669"/>
    <property type="project" value="InterPro"/>
</dbReference>
<feature type="domain" description="U-box" evidence="11">
    <location>
        <begin position="766"/>
        <end position="839"/>
    </location>
</feature>
<dbReference type="GO" id="GO:0005634">
    <property type="term" value="C:nucleus"/>
    <property type="evidence" value="ECO:0007669"/>
    <property type="project" value="UniProtKB-SubCell"/>
</dbReference>
<evidence type="ECO:0000259" key="11">
    <source>
        <dbReference type="PROSITE" id="PS51698"/>
    </source>
</evidence>
<evidence type="ECO:0000256" key="9">
    <source>
        <dbReference type="ARBA" id="ARBA00022786"/>
    </source>
</evidence>
<dbReference type="GO" id="GO:0000209">
    <property type="term" value="P:protein polyubiquitination"/>
    <property type="evidence" value="ECO:0007669"/>
    <property type="project" value="TreeGrafter"/>
</dbReference>
<keyword evidence="10" id="KW-0539">Nucleus</keyword>
<comment type="catalytic activity">
    <reaction evidence="1">
        <text>S-ubiquitinyl-[E2 ubiquitin-conjugating enzyme]-L-cysteine + [acceptor protein]-L-lysine = [E2 ubiquitin-conjugating enzyme]-L-cysteine + N(6)-ubiquitinyl-[acceptor protein]-L-lysine.</text>
        <dbReference type="EC" id="2.3.2.27"/>
    </reaction>
</comment>
<dbReference type="EC" id="2.3.2.27" evidence="6"/>
<evidence type="ECO:0000256" key="5">
    <source>
        <dbReference type="ARBA" id="ARBA00007434"/>
    </source>
</evidence>
<dbReference type="SMART" id="SM00504">
    <property type="entry name" value="Ubox"/>
    <property type="match status" value="1"/>
</dbReference>
<dbReference type="Proteomes" id="UP001255856">
    <property type="component" value="Unassembled WGS sequence"/>
</dbReference>
<dbReference type="GO" id="GO:0034450">
    <property type="term" value="F:ubiquitin-ubiquitin ligase activity"/>
    <property type="evidence" value="ECO:0007669"/>
    <property type="project" value="InterPro"/>
</dbReference>
<sequence>MPPGFLDDLHAHMASQEQEAEWMALLSNISRYIILRAGGLSVLGDFQSLVQLSTAFLGSSVAVQRSLAALPEWGTTPEAGRKSGRGLESNTILGSLFSISGVPDIYDIRSRRRPSIVDECFPPGSESRPAEVRDAVLSLQSAASLHHAALHGLIMALLRSPACREATLQWLTMAVRLNNERAKMNPDPALASSDGFMINLTAVLLRMCEPFMGMHSHKAWPRLEPRYLSDPEARASLALDETRVAATEPEVAAWLATWRPAAAQGDQAAAGAGPAPTTSGYHFIADVFFMTARSLGVGYAKTIDNLKSFGRRLQNYEDAVAELEGQLQRMPQHPLIQTRLRQYQGIIRQIKGSDGAYQAALLNPSLISSVLSFYQLLTTFVLRIADPRIAAGEPCQLPLPEKPSMEFRQLPEAWIENLTEVLALATHARGRVIQPAAVEDFILFITICLSSPAYIKNPYLRGQLVMVLHELMPPPDNNSPGGLGSSRALSGTQAETAALFQAHPLVIENMVKSLIHLYVDIELTDRHNTFYEKFTVRYQIGEIMAYLWQLPQHHAAWRAVATSDEYTYVRFVNMMINDSQFLLQEALETLPRVQEVELQMADEAAWAARPAAERAELEEQLSGDHGRLKGDFYLASVCVSTMLFTAEDEVVGALFFNPQYLTVPGERKKLKVRDPSSLHWDPKRLVLELGRLHVSLYRRRPEGWVAANVADTDYLGNCPAILAYLLGVLRHLGSMPADELADLQRLADEIDAARVAAAEEEAAMEDVPADFEDPLMGTLMRDPVRLPSGNVVDRATIMQQLLTDRRDPFSRAPMTEQDVEPLPELQAAIQQWLADQRAKRLQGGAAGMEQ</sequence>
<comment type="caution">
    <text evidence="12">The sequence shown here is derived from an EMBL/GenBank/DDBJ whole genome shotgun (WGS) entry which is preliminary data.</text>
</comment>
<reference evidence="12" key="1">
    <citation type="submission" date="2021-01" db="EMBL/GenBank/DDBJ databases">
        <authorList>
            <person name="Eckstrom K.M.E."/>
        </authorList>
    </citation>
    <scope>NUCLEOTIDE SEQUENCE</scope>
    <source>
        <strain evidence="12">UVCC 0001</strain>
    </source>
</reference>
<name>A0AAD9IGN8_PROWI</name>
<proteinExistence type="inferred from homology"/>
<dbReference type="PROSITE" id="PS51698">
    <property type="entry name" value="U_BOX"/>
    <property type="match status" value="1"/>
</dbReference>
<evidence type="ECO:0000256" key="6">
    <source>
        <dbReference type="ARBA" id="ARBA00012483"/>
    </source>
</evidence>
<gene>
    <name evidence="12" type="ORF">QBZ16_003949</name>
</gene>
<comment type="similarity">
    <text evidence="5">Belongs to the ubiquitin conjugation factor E4 family.</text>
</comment>
<comment type="subcellular location">
    <subcellularLocation>
        <location evidence="3">Cytoplasm</location>
    </subcellularLocation>
    <subcellularLocation>
        <location evidence="2">Nucleus</location>
    </subcellularLocation>
</comment>
<dbReference type="InterPro" id="IPR013083">
    <property type="entry name" value="Znf_RING/FYVE/PHD"/>
</dbReference>